<dbReference type="PROSITE" id="PS51257">
    <property type="entry name" value="PROKAR_LIPOPROTEIN"/>
    <property type="match status" value="1"/>
</dbReference>
<keyword evidence="1" id="KW-0732">Signal</keyword>
<sequence length="306" mass="31595">MNAKIRMVVALAGASATLALAACGGDDGSNPLDSAGGGGAGEVVVGSANFQENVLLGEIYAQALEAKGVKVTRQFNIGAREIIYDQIKSGNLSILPEYNGALLAYLDKAATATGTADVNAALVAKLPAELELLTSAAAEDKDSVVVTSETASKYNLKSLADLSPVAKDLVLGGPPEFKTRTQGVVGLASTYGIEFKEFKSLDTAGPITVAALKKGDVQAANLFTTDPAVPENGFVVLEDPKNLFSSQNVTPLVNKAKVNDTIRGALDAVSAKLDTTTLAALDKKVISDKQDVETVAKEWLSAQGLV</sequence>
<evidence type="ECO:0000259" key="2">
    <source>
        <dbReference type="Pfam" id="PF04069"/>
    </source>
</evidence>
<feature type="signal peptide" evidence="1">
    <location>
        <begin position="1"/>
        <end position="21"/>
    </location>
</feature>
<protein>
    <submittedName>
        <fullName evidence="3">Glycine/betaine ABC transporter substrate-binding protein</fullName>
    </submittedName>
</protein>
<dbReference type="Gene3D" id="3.40.190.120">
    <property type="entry name" value="Osmoprotection protein (prox), domain 2"/>
    <property type="match status" value="1"/>
</dbReference>
<organism evidence="3 4">
    <name type="scientific">Phytohabitans rumicis</name>
    <dbReference type="NCBI Taxonomy" id="1076125"/>
    <lineage>
        <taxon>Bacteria</taxon>
        <taxon>Bacillati</taxon>
        <taxon>Actinomycetota</taxon>
        <taxon>Actinomycetes</taxon>
        <taxon>Micromonosporales</taxon>
        <taxon>Micromonosporaceae</taxon>
    </lineage>
</organism>
<dbReference type="EMBL" id="BLPG01000001">
    <property type="protein sequence ID" value="GFJ86970.1"/>
    <property type="molecule type" value="Genomic_DNA"/>
</dbReference>
<name>A0A6V8KU43_9ACTN</name>
<accession>A0A6V8KU43</accession>
<evidence type="ECO:0000256" key="1">
    <source>
        <dbReference type="SAM" id="SignalP"/>
    </source>
</evidence>
<dbReference type="Pfam" id="PF04069">
    <property type="entry name" value="OpuAC"/>
    <property type="match status" value="1"/>
</dbReference>
<reference evidence="3 4" key="2">
    <citation type="submission" date="2020-03" db="EMBL/GenBank/DDBJ databases">
        <authorList>
            <person name="Ichikawa N."/>
            <person name="Kimura A."/>
            <person name="Kitahashi Y."/>
            <person name="Uohara A."/>
        </authorList>
    </citation>
    <scope>NUCLEOTIDE SEQUENCE [LARGE SCALE GENOMIC DNA]</scope>
    <source>
        <strain evidence="3 4">NBRC 108638</strain>
    </source>
</reference>
<dbReference type="RefSeq" id="WP_173073716.1">
    <property type="nucleotide sequence ID" value="NZ_BAABJB010000026.1"/>
</dbReference>
<evidence type="ECO:0000313" key="4">
    <source>
        <dbReference type="Proteomes" id="UP000482960"/>
    </source>
</evidence>
<dbReference type="SUPFAM" id="SSF53850">
    <property type="entry name" value="Periplasmic binding protein-like II"/>
    <property type="match status" value="1"/>
</dbReference>
<feature type="domain" description="ABC-type glycine betaine transport system substrate-binding" evidence="2">
    <location>
        <begin position="42"/>
        <end position="301"/>
    </location>
</feature>
<reference evidence="3 4" key="1">
    <citation type="submission" date="2020-03" db="EMBL/GenBank/DDBJ databases">
        <title>Whole genome shotgun sequence of Phytohabitans rumicis NBRC 108638.</title>
        <authorList>
            <person name="Komaki H."/>
            <person name="Tamura T."/>
        </authorList>
    </citation>
    <scope>NUCLEOTIDE SEQUENCE [LARGE SCALE GENOMIC DNA]</scope>
    <source>
        <strain evidence="3 4">NBRC 108638</strain>
    </source>
</reference>
<keyword evidence="4" id="KW-1185">Reference proteome</keyword>
<dbReference type="AlphaFoldDB" id="A0A6V8KU43"/>
<proteinExistence type="predicted"/>
<feature type="chain" id="PRO_5028841415" evidence="1">
    <location>
        <begin position="22"/>
        <end position="306"/>
    </location>
</feature>
<dbReference type="Gene3D" id="3.40.190.10">
    <property type="entry name" value="Periplasmic binding protein-like II"/>
    <property type="match status" value="1"/>
</dbReference>
<gene>
    <name evidence="3" type="ORF">Prum_006120</name>
</gene>
<dbReference type="Proteomes" id="UP000482960">
    <property type="component" value="Unassembled WGS sequence"/>
</dbReference>
<dbReference type="InterPro" id="IPR007210">
    <property type="entry name" value="ABC_Gly_betaine_transp_sub-bd"/>
</dbReference>
<comment type="caution">
    <text evidence="3">The sequence shown here is derived from an EMBL/GenBank/DDBJ whole genome shotgun (WGS) entry which is preliminary data.</text>
</comment>
<dbReference type="CDD" id="cd13606">
    <property type="entry name" value="PBP2_ProX_like"/>
    <property type="match status" value="1"/>
</dbReference>
<dbReference type="GO" id="GO:0022857">
    <property type="term" value="F:transmembrane transporter activity"/>
    <property type="evidence" value="ECO:0007669"/>
    <property type="project" value="InterPro"/>
</dbReference>
<evidence type="ECO:0000313" key="3">
    <source>
        <dbReference type="EMBL" id="GFJ86970.1"/>
    </source>
</evidence>
<dbReference type="GO" id="GO:0043190">
    <property type="term" value="C:ATP-binding cassette (ABC) transporter complex"/>
    <property type="evidence" value="ECO:0007669"/>
    <property type="project" value="InterPro"/>
</dbReference>